<accession>A0AA38FH22</accession>
<comment type="caution">
    <text evidence="2">The sequence shown here is derived from an EMBL/GenBank/DDBJ whole genome shotgun (WGS) entry which is preliminary data.</text>
</comment>
<evidence type="ECO:0000313" key="3">
    <source>
        <dbReference type="Proteomes" id="UP000824469"/>
    </source>
</evidence>
<dbReference type="AlphaFoldDB" id="A0AA38FH22"/>
<dbReference type="EMBL" id="JAHRHJ020000009">
    <property type="protein sequence ID" value="KAH9301106.1"/>
    <property type="molecule type" value="Genomic_DNA"/>
</dbReference>
<feature type="non-terminal residue" evidence="2">
    <location>
        <position position="1"/>
    </location>
</feature>
<evidence type="ECO:0000256" key="1">
    <source>
        <dbReference type="SAM" id="MobiDB-lite"/>
    </source>
</evidence>
<feature type="region of interest" description="Disordered" evidence="1">
    <location>
        <begin position="1"/>
        <end position="24"/>
    </location>
</feature>
<sequence length="124" mass="14256">LLKEEVKNLAKQKGKRKKEEEVAMDNSQVEDIYKKMNSLDTRLGKAKTRHDYNTAIFNAIEEFIEQHVRIISNLSGVLATLWGTDKESKRTIEQLDVTDSTHMTTLAMFTSWQNIKSNIEKAAK</sequence>
<organism evidence="2 3">
    <name type="scientific">Taxus chinensis</name>
    <name type="common">Chinese yew</name>
    <name type="synonym">Taxus wallichiana var. chinensis</name>
    <dbReference type="NCBI Taxonomy" id="29808"/>
    <lineage>
        <taxon>Eukaryota</taxon>
        <taxon>Viridiplantae</taxon>
        <taxon>Streptophyta</taxon>
        <taxon>Embryophyta</taxon>
        <taxon>Tracheophyta</taxon>
        <taxon>Spermatophyta</taxon>
        <taxon>Pinopsida</taxon>
        <taxon>Pinidae</taxon>
        <taxon>Conifers II</taxon>
        <taxon>Cupressales</taxon>
        <taxon>Taxaceae</taxon>
        <taxon>Taxus</taxon>
    </lineage>
</organism>
<gene>
    <name evidence="2" type="ORF">KI387_012689</name>
</gene>
<evidence type="ECO:0000313" key="2">
    <source>
        <dbReference type="EMBL" id="KAH9301106.1"/>
    </source>
</evidence>
<reference evidence="2 3" key="1">
    <citation type="journal article" date="2021" name="Nat. Plants">
        <title>The Taxus genome provides insights into paclitaxel biosynthesis.</title>
        <authorList>
            <person name="Xiong X."/>
            <person name="Gou J."/>
            <person name="Liao Q."/>
            <person name="Li Y."/>
            <person name="Zhou Q."/>
            <person name="Bi G."/>
            <person name="Li C."/>
            <person name="Du R."/>
            <person name="Wang X."/>
            <person name="Sun T."/>
            <person name="Guo L."/>
            <person name="Liang H."/>
            <person name="Lu P."/>
            <person name="Wu Y."/>
            <person name="Zhang Z."/>
            <person name="Ro D.K."/>
            <person name="Shang Y."/>
            <person name="Huang S."/>
            <person name="Yan J."/>
        </authorList>
    </citation>
    <scope>NUCLEOTIDE SEQUENCE [LARGE SCALE GENOMIC DNA]</scope>
    <source>
        <strain evidence="2">Ta-2019</strain>
    </source>
</reference>
<keyword evidence="3" id="KW-1185">Reference proteome</keyword>
<feature type="non-terminal residue" evidence="2">
    <location>
        <position position="124"/>
    </location>
</feature>
<proteinExistence type="predicted"/>
<name>A0AA38FH22_TAXCH</name>
<protein>
    <submittedName>
        <fullName evidence="2">Uncharacterized protein</fullName>
    </submittedName>
</protein>
<dbReference type="Proteomes" id="UP000824469">
    <property type="component" value="Unassembled WGS sequence"/>
</dbReference>